<evidence type="ECO:0000313" key="15">
    <source>
        <dbReference type="Proteomes" id="UP000694549"/>
    </source>
</evidence>
<dbReference type="Proteomes" id="UP000694549">
    <property type="component" value="Unplaced"/>
</dbReference>
<dbReference type="SUPFAM" id="SSF48726">
    <property type="entry name" value="Immunoglobulin"/>
    <property type="match status" value="2"/>
</dbReference>
<dbReference type="PANTHER" id="PTHR13771">
    <property type="entry name" value="INTERCELLULAR ADHESION MOLECULE"/>
    <property type="match status" value="1"/>
</dbReference>
<keyword evidence="15" id="KW-1185">Reference proteome</keyword>
<dbReference type="InterPro" id="IPR036179">
    <property type="entry name" value="Ig-like_dom_sf"/>
</dbReference>
<evidence type="ECO:0000256" key="9">
    <source>
        <dbReference type="ARBA" id="ARBA00023157"/>
    </source>
</evidence>
<keyword evidence="5" id="KW-0677">Repeat</keyword>
<dbReference type="PANTHER" id="PTHR13771:SF9">
    <property type="entry name" value="INTERCELLULAR ADHESION MOLECULE 5"/>
    <property type="match status" value="1"/>
</dbReference>
<evidence type="ECO:0000256" key="1">
    <source>
        <dbReference type="ARBA" id="ARBA00004479"/>
    </source>
</evidence>
<dbReference type="Ensembl" id="ENSAZOT00000005992.1">
    <property type="protein sequence ID" value="ENSAZOP00000005609.1"/>
    <property type="gene ID" value="ENSAZOG00000003591.1"/>
</dbReference>
<dbReference type="PRINTS" id="PR01472">
    <property type="entry name" value="ICAMVCAM1"/>
</dbReference>
<evidence type="ECO:0000256" key="7">
    <source>
        <dbReference type="ARBA" id="ARBA00022989"/>
    </source>
</evidence>
<dbReference type="GO" id="GO:0005886">
    <property type="term" value="C:plasma membrane"/>
    <property type="evidence" value="ECO:0007669"/>
    <property type="project" value="TreeGrafter"/>
</dbReference>
<evidence type="ECO:0000256" key="6">
    <source>
        <dbReference type="ARBA" id="ARBA00022889"/>
    </source>
</evidence>
<dbReference type="InterPro" id="IPR047012">
    <property type="entry name" value="ICAM_VCAM"/>
</dbReference>
<dbReference type="InterPro" id="IPR003987">
    <property type="entry name" value="ICAM_VCAM_N"/>
</dbReference>
<keyword evidence="4" id="KW-0732">Signal</keyword>
<keyword evidence="3" id="KW-0812">Transmembrane</keyword>
<comment type="similarity">
    <text evidence="2">Belongs to the immunoglobulin superfamily. ICAM family.</text>
</comment>
<evidence type="ECO:0000256" key="5">
    <source>
        <dbReference type="ARBA" id="ARBA00022737"/>
    </source>
</evidence>
<keyword evidence="7" id="KW-1133">Transmembrane helix</keyword>
<keyword evidence="10" id="KW-0325">Glycoprotein</keyword>
<dbReference type="Pfam" id="PF03921">
    <property type="entry name" value="ICAM_N"/>
    <property type="match status" value="1"/>
</dbReference>
<feature type="domain" description="Intercellular adhesion molecule N-terminal" evidence="13">
    <location>
        <begin position="16"/>
        <end position="103"/>
    </location>
</feature>
<evidence type="ECO:0000313" key="14">
    <source>
        <dbReference type="Ensembl" id="ENSAZOP00000005609.1"/>
    </source>
</evidence>
<keyword evidence="11" id="KW-0393">Immunoglobulin domain</keyword>
<evidence type="ECO:0000256" key="10">
    <source>
        <dbReference type="ARBA" id="ARBA00023180"/>
    </source>
</evidence>
<dbReference type="GO" id="GO:0098609">
    <property type="term" value="P:cell-cell adhesion"/>
    <property type="evidence" value="ECO:0007669"/>
    <property type="project" value="InterPro"/>
</dbReference>
<evidence type="ECO:0000256" key="8">
    <source>
        <dbReference type="ARBA" id="ARBA00023136"/>
    </source>
</evidence>
<organism evidence="14 15">
    <name type="scientific">Anas zonorhyncha</name>
    <name type="common">Eastern spot-billed duck</name>
    <dbReference type="NCBI Taxonomy" id="75864"/>
    <lineage>
        <taxon>Eukaryota</taxon>
        <taxon>Metazoa</taxon>
        <taxon>Chordata</taxon>
        <taxon>Craniata</taxon>
        <taxon>Vertebrata</taxon>
        <taxon>Euteleostomi</taxon>
        <taxon>Archelosauria</taxon>
        <taxon>Archosauria</taxon>
        <taxon>Dinosauria</taxon>
        <taxon>Saurischia</taxon>
        <taxon>Theropoda</taxon>
        <taxon>Coelurosauria</taxon>
        <taxon>Aves</taxon>
        <taxon>Neognathae</taxon>
        <taxon>Galloanserae</taxon>
        <taxon>Anseriformes</taxon>
        <taxon>Anatidae</taxon>
        <taxon>Anatinae</taxon>
        <taxon>Anas</taxon>
    </lineage>
</organism>
<name>A0A8B9U8R4_9AVES</name>
<accession>A0A8B9U8R4</accession>
<dbReference type="GO" id="GO:0005178">
    <property type="term" value="F:integrin binding"/>
    <property type="evidence" value="ECO:0007669"/>
    <property type="project" value="InterPro"/>
</dbReference>
<reference evidence="14" key="1">
    <citation type="submission" date="2025-08" db="UniProtKB">
        <authorList>
            <consortium name="Ensembl"/>
        </authorList>
    </citation>
    <scope>IDENTIFICATION</scope>
</reference>
<evidence type="ECO:0000259" key="13">
    <source>
        <dbReference type="Pfam" id="PF03921"/>
    </source>
</evidence>
<keyword evidence="9" id="KW-1015">Disulfide bond</keyword>
<keyword evidence="6" id="KW-0130">Cell adhesion</keyword>
<evidence type="ECO:0000256" key="2">
    <source>
        <dbReference type="ARBA" id="ARBA00005925"/>
    </source>
</evidence>
<proteinExistence type="inferred from homology"/>
<comment type="subcellular location">
    <subcellularLocation>
        <location evidence="1">Membrane</location>
        <topology evidence="1">Single-pass type I membrane protein</topology>
    </subcellularLocation>
</comment>
<dbReference type="Gene3D" id="2.60.40.10">
    <property type="entry name" value="Immunoglobulins"/>
    <property type="match status" value="2"/>
</dbReference>
<feature type="region of interest" description="Disordered" evidence="12">
    <location>
        <begin position="251"/>
        <end position="289"/>
    </location>
</feature>
<evidence type="ECO:0000256" key="11">
    <source>
        <dbReference type="ARBA" id="ARBA00023319"/>
    </source>
</evidence>
<dbReference type="InterPro" id="IPR013768">
    <property type="entry name" value="ICAM_N"/>
</dbReference>
<evidence type="ECO:0000256" key="4">
    <source>
        <dbReference type="ARBA" id="ARBA00022729"/>
    </source>
</evidence>
<dbReference type="AlphaFoldDB" id="A0A8B9U8R4"/>
<reference evidence="14" key="2">
    <citation type="submission" date="2025-09" db="UniProtKB">
        <authorList>
            <consortium name="Ensembl"/>
        </authorList>
    </citation>
    <scope>IDENTIFICATION</scope>
</reference>
<protein>
    <recommendedName>
        <fullName evidence="13">Intercellular adhesion molecule N-terminal domain-containing protein</fullName>
    </recommendedName>
</protein>
<sequence length="328" mass="34757">GSMFGSGVLGLRLGSQVLPRVAVVPFGDSVAINCSHSGCSDPNTTLGLETSLTKNATEGGSSWQKFVLVNVSEWNPQPALCYATCGERCTAPATVLVYRVPERVVLEPVSPAAVGESRNLTCRVAEAAPLANLTVTLRRGGETLCTRNFGAARRAVPGCLIKFIFSCPDAVGTAPFPSDPGGRDWRGEHFSGVPPPSPLQGRAGCSEHGPILPASSSLSLKCKLFIWHIPARRRRWPRCVRPPPAAVSIKLDAEVAKKPTTPAPPKKKSNPTPLPWGQHHDTHPGLGVPVSPVLLGTPQTHAKCGAKTRWCAKRPCVAEGTSPSLRWG</sequence>
<keyword evidence="8" id="KW-0472">Membrane</keyword>
<evidence type="ECO:0000256" key="3">
    <source>
        <dbReference type="ARBA" id="ARBA00022692"/>
    </source>
</evidence>
<dbReference type="InterPro" id="IPR013783">
    <property type="entry name" value="Ig-like_fold"/>
</dbReference>
<evidence type="ECO:0000256" key="12">
    <source>
        <dbReference type="SAM" id="MobiDB-lite"/>
    </source>
</evidence>